<dbReference type="PANTHER" id="PTHR32097">
    <property type="entry name" value="CAMP-BINDING PROTEIN 1-RELATED"/>
    <property type="match status" value="1"/>
</dbReference>
<dbReference type="RefSeq" id="WP_275228400.1">
    <property type="nucleotide sequence ID" value="NZ_JARESE010000036.1"/>
</dbReference>
<feature type="domain" description="TerD" evidence="3">
    <location>
        <begin position="3"/>
        <end position="171"/>
    </location>
</feature>
<evidence type="ECO:0000313" key="5">
    <source>
        <dbReference type="Proteomes" id="UP001216253"/>
    </source>
</evidence>
<dbReference type="Proteomes" id="UP001216253">
    <property type="component" value="Unassembled WGS sequence"/>
</dbReference>
<dbReference type="CDD" id="cd06974">
    <property type="entry name" value="TerD_like"/>
    <property type="match status" value="2"/>
</dbReference>
<sequence length="388" mass="41153">MTDLQQGANAAVPGEALAIAFAWTPAAGPAIDADASAYLLTASGRVRGDADMVFYNQPQGAEGGVRFVSGIGQGAFEVDLARLPAAIERVVFCVTIHEAQARGQTLALLEGAAITVAPAGGAPALVFRPHLVGASEAAMTFGELYRRNGQWKFRAVGQGFNGGLAPLARSFGIDVAEDAPAAPPPPPSTPVRLGKVTLEKPGQTVSLEKRGASFGEITVNLNWSRGRKGLFGGGSAIDLDLGCLFELADGRKGVVQALGNVFGAFAQPPYIALSGDDRTGDVSQGETLRINGAYWNEIRRIAIFANIYDGVPNWQQTDGVVLVTMPDQPPVEVRMTEGRNDRRLCGIVLIENDAGRLKATRIVNYVRDQKMLDESLGWGLRWVAGRKD</sequence>
<dbReference type="PIRSF" id="PIRSF037118">
    <property type="entry name" value="Tellurite_resistance_TerA"/>
    <property type="match status" value="1"/>
</dbReference>
<keyword evidence="2" id="KW-0778">Tellurium resistance</keyword>
<evidence type="ECO:0000256" key="2">
    <source>
        <dbReference type="ARBA" id="ARBA00022686"/>
    </source>
</evidence>
<dbReference type="EMBL" id="JARESE010000036">
    <property type="protein sequence ID" value="MDE8652316.1"/>
    <property type="molecule type" value="Genomic_DNA"/>
</dbReference>
<reference evidence="4 5" key="1">
    <citation type="submission" date="2023-03" db="EMBL/GenBank/DDBJ databases">
        <title>NovoSphingobium album sp. nov. isolated from polycyclic aromatic hydrocarbons- and heavy-metal polluted soil.</title>
        <authorList>
            <person name="Liu Z."/>
            <person name="Wang K."/>
        </authorList>
    </citation>
    <scope>NUCLEOTIDE SEQUENCE [LARGE SCALE GENOMIC DNA]</scope>
    <source>
        <strain evidence="4 5">H3SJ31-1</strain>
    </source>
</reference>
<organism evidence="4 5">
    <name type="scientific">Novosphingobium album</name>
    <name type="common">ex Liu et al. 2023</name>
    <dbReference type="NCBI Taxonomy" id="3031130"/>
    <lineage>
        <taxon>Bacteria</taxon>
        <taxon>Pseudomonadati</taxon>
        <taxon>Pseudomonadota</taxon>
        <taxon>Alphaproteobacteria</taxon>
        <taxon>Sphingomonadales</taxon>
        <taxon>Sphingomonadaceae</taxon>
        <taxon>Novosphingobium</taxon>
    </lineage>
</organism>
<gene>
    <name evidence="4" type="ORF">PYV00_11430</name>
</gene>
<dbReference type="InterPro" id="IPR017115">
    <property type="entry name" value="Tellurite_resistance_TerA"/>
</dbReference>
<protein>
    <submittedName>
        <fullName evidence="4">TerD family protein</fullName>
    </submittedName>
</protein>
<evidence type="ECO:0000313" key="4">
    <source>
        <dbReference type="EMBL" id="MDE8652316.1"/>
    </source>
</evidence>
<evidence type="ECO:0000259" key="3">
    <source>
        <dbReference type="Pfam" id="PF02342"/>
    </source>
</evidence>
<dbReference type="InterPro" id="IPR003325">
    <property type="entry name" value="TerD"/>
</dbReference>
<dbReference type="PANTHER" id="PTHR32097:SF4">
    <property type="entry name" value="GENERAL STRESS PROTEIN 16U"/>
    <property type="match status" value="1"/>
</dbReference>
<accession>A0ABT5WRF4</accession>
<keyword evidence="5" id="KW-1185">Reference proteome</keyword>
<evidence type="ECO:0000256" key="1">
    <source>
        <dbReference type="ARBA" id="ARBA00008775"/>
    </source>
</evidence>
<comment type="caution">
    <text evidence="4">The sequence shown here is derived from an EMBL/GenBank/DDBJ whole genome shotgun (WGS) entry which is preliminary data.</text>
</comment>
<dbReference type="Gene3D" id="2.60.60.30">
    <property type="entry name" value="sav2460 like domains"/>
    <property type="match status" value="2"/>
</dbReference>
<name>A0ABT5WRF4_9SPHN</name>
<dbReference type="InterPro" id="IPR051324">
    <property type="entry name" value="Stress/Tellurium_Resist"/>
</dbReference>
<dbReference type="Pfam" id="PF02342">
    <property type="entry name" value="TerD"/>
    <property type="match status" value="1"/>
</dbReference>
<comment type="similarity">
    <text evidence="1">Belongs to the CAPAB/TerDEXZ family.</text>
</comment>
<proteinExistence type="inferred from homology"/>